<protein>
    <submittedName>
        <fullName evidence="1">Peptidase S9 prolyl oligopeptidase active site domain protein</fullName>
    </submittedName>
</protein>
<accession>F0RQF5</accession>
<dbReference type="Proteomes" id="UP000007718">
    <property type="component" value="Plasmid pDEIPR02"/>
</dbReference>
<dbReference type="KEGG" id="dpt:Deipr_2390"/>
<geneLocation type="plasmid" evidence="1 2">
    <name>pDEIPR02</name>
</geneLocation>
<organism evidence="1 2">
    <name type="scientific">Deinococcus proteolyticus (strain ATCC 35074 / DSM 20540 / JCM 6276 / NBRC 101906 / NCIMB 13154 / VKM Ac-1939 / CCM 2703 / MRP)</name>
    <dbReference type="NCBI Taxonomy" id="693977"/>
    <lineage>
        <taxon>Bacteria</taxon>
        <taxon>Thermotogati</taxon>
        <taxon>Deinococcota</taxon>
        <taxon>Deinococci</taxon>
        <taxon>Deinococcales</taxon>
        <taxon>Deinococcaceae</taxon>
        <taxon>Deinococcus</taxon>
    </lineage>
</organism>
<keyword evidence="1" id="KW-0614">Plasmid</keyword>
<reference evidence="1 2" key="2">
    <citation type="journal article" date="2012" name="Stand. Genomic Sci.">
        <title>Complete genome sequence of the orange-red pigmented, radioresistant Deinococcus proteolyticus type strain (MRP(T)).</title>
        <authorList>
            <person name="Copeland A."/>
            <person name="Zeytun A."/>
            <person name="Yassawong M."/>
            <person name="Nolan M."/>
            <person name="Lucas S."/>
            <person name="Hammon N."/>
            <person name="Deshpande S."/>
            <person name="Cheng J.F."/>
            <person name="Han C."/>
            <person name="Tapia R."/>
            <person name="Goodwin L.A."/>
            <person name="Pitluck S."/>
            <person name="Mavromatis K."/>
            <person name="Liolios K."/>
            <person name="Pagani I."/>
            <person name="Ivanova N."/>
            <person name="Mikhailova N."/>
            <person name="Pati A."/>
            <person name="Chen A."/>
            <person name="Palaniappan K."/>
            <person name="Land M."/>
            <person name="Hauser L."/>
            <person name="Jeffries C.D."/>
            <person name="Brambilla E.M."/>
            <person name="Rohde M."/>
            <person name="Sikorski J."/>
            <person name="Pukall R."/>
            <person name="Goker M."/>
            <person name="Detter J.C."/>
            <person name="Woyke T."/>
            <person name="Bristow J."/>
            <person name="Eisen J.A."/>
            <person name="Markowitz V."/>
            <person name="Hugenholtz P."/>
            <person name="Kyrpides N.C."/>
            <person name="Klenk H.P."/>
            <person name="Lapidus A."/>
        </authorList>
    </citation>
    <scope>NUCLEOTIDE SEQUENCE [LARGE SCALE GENOMIC DNA]</scope>
    <source>
        <strain evidence="2">ATCC 35074 / DSM 20540 / JCM 6276 / NBRC 101906 / NCIMB 13154 / VKM Ac-1939 / CCM 2703 / MRP</strain>
        <plasmid evidence="2">Plasmid pDEIPR02</plasmid>
    </source>
</reference>
<sequence>MEAAFPPWLPTSLRWLISYQGFLDGHDRVRMFFPDLLESEIPLDRQVQSDNTQYESCEWTYSV</sequence>
<proteinExistence type="predicted"/>
<dbReference type="EMBL" id="CP002538">
    <property type="protein sequence ID" value="ADY27514.1"/>
    <property type="molecule type" value="Genomic_DNA"/>
</dbReference>
<gene>
    <name evidence="1" type="ordered locus">Deipr_2390</name>
</gene>
<dbReference type="HOGENOM" id="CLU_2878428_0_0_0"/>
<keyword evidence="2" id="KW-1185">Reference proteome</keyword>
<evidence type="ECO:0000313" key="2">
    <source>
        <dbReference type="Proteomes" id="UP000007718"/>
    </source>
</evidence>
<evidence type="ECO:0000313" key="1">
    <source>
        <dbReference type="EMBL" id="ADY27514.1"/>
    </source>
</evidence>
<name>F0RQF5_DEIPM</name>
<reference evidence="2" key="1">
    <citation type="submission" date="2011-02" db="EMBL/GenBank/DDBJ databases">
        <title>The complete sequence of plasmid2 of Deinococcus proteolyticus DSM 20540.</title>
        <authorList>
            <consortium name="US DOE Joint Genome Institute (JGI-PGF)"/>
            <person name="Lucas S."/>
            <person name="Copeland A."/>
            <person name="Lapidus A."/>
            <person name="Bruce D."/>
            <person name="Goodwin L."/>
            <person name="Pitluck S."/>
            <person name="Kyrpides N."/>
            <person name="Mavromatis K."/>
            <person name="Pagani I."/>
            <person name="Ivanova N."/>
            <person name="Ovchinnikova G."/>
            <person name="Zeytun A."/>
            <person name="Detter J.C."/>
            <person name="Han C."/>
            <person name="Land M."/>
            <person name="Hauser L."/>
            <person name="Markowitz V."/>
            <person name="Cheng J.-F."/>
            <person name="Hugenholtz P."/>
            <person name="Woyke T."/>
            <person name="Wu D."/>
            <person name="Pukall R."/>
            <person name="Steenblock K."/>
            <person name="Brambilla E."/>
            <person name="Klenk H.-P."/>
            <person name="Eisen J.A."/>
        </authorList>
    </citation>
    <scope>NUCLEOTIDE SEQUENCE [LARGE SCALE GENOMIC DNA]</scope>
    <source>
        <strain evidence="2">ATCC 35074 / DSM 20540 / JCM 6276 / NBRC 101906 / NCIMB 13154 / VKM Ac-1939 / CCM 2703 / MRP</strain>
        <plasmid evidence="2">Plasmid pDEIPR02</plasmid>
    </source>
</reference>
<dbReference type="AlphaFoldDB" id="F0RQF5"/>